<proteinExistence type="inferred from homology"/>
<organism evidence="13 14">
    <name type="scientific">Limnobacter thiooxidans</name>
    <dbReference type="NCBI Taxonomy" id="131080"/>
    <lineage>
        <taxon>Bacteria</taxon>
        <taxon>Pseudomonadati</taxon>
        <taxon>Pseudomonadota</taxon>
        <taxon>Betaproteobacteria</taxon>
        <taxon>Burkholderiales</taxon>
        <taxon>Burkholderiaceae</taxon>
        <taxon>Limnobacter</taxon>
    </lineage>
</organism>
<evidence type="ECO:0000256" key="6">
    <source>
        <dbReference type="ARBA" id="ARBA00022741"/>
    </source>
</evidence>
<dbReference type="InterPro" id="IPR006194">
    <property type="entry name" value="Gly-tRNA-synth_heterodimer"/>
</dbReference>
<evidence type="ECO:0000256" key="2">
    <source>
        <dbReference type="ARBA" id="ARBA00008226"/>
    </source>
</evidence>
<dbReference type="GO" id="GO:0005524">
    <property type="term" value="F:ATP binding"/>
    <property type="evidence" value="ECO:0007669"/>
    <property type="project" value="UniProtKB-UniRule"/>
</dbReference>
<dbReference type="EMBL" id="AP028947">
    <property type="protein sequence ID" value="BET25219.1"/>
    <property type="molecule type" value="Genomic_DNA"/>
</dbReference>
<protein>
    <recommendedName>
        <fullName evidence="11">Glycine--tRNA ligase beta subunit</fullName>
        <ecNumber evidence="11">6.1.1.14</ecNumber>
    </recommendedName>
    <alternativeName>
        <fullName evidence="11">Glycyl-tRNA synthetase beta subunit</fullName>
        <shortName evidence="11">GlyRS</shortName>
    </alternativeName>
</protein>
<name>A0AA86IXU5_9BURK</name>
<comment type="subunit">
    <text evidence="3 11">Tetramer of two alpha and two beta subunits.</text>
</comment>
<evidence type="ECO:0000256" key="8">
    <source>
        <dbReference type="ARBA" id="ARBA00022917"/>
    </source>
</evidence>
<feature type="domain" description="DALR anticodon binding" evidence="12">
    <location>
        <begin position="586"/>
        <end position="681"/>
    </location>
</feature>
<keyword evidence="5 11" id="KW-0436">Ligase</keyword>
<dbReference type="HAMAP" id="MF_00255">
    <property type="entry name" value="Gly_tRNA_synth_beta"/>
    <property type="match status" value="1"/>
</dbReference>
<dbReference type="EC" id="6.1.1.14" evidence="11"/>
<keyword evidence="9 11" id="KW-0030">Aminoacyl-tRNA synthetase</keyword>
<keyword evidence="6 11" id="KW-0547">Nucleotide-binding</keyword>
<reference evidence="13 14" key="1">
    <citation type="submission" date="2023-10" db="EMBL/GenBank/DDBJ databases">
        <title>Complete Genome Sequence of Limnobacter thiooxidans CS-K2T, Isolated from freshwater lake sediments in Bavaria, Germany.</title>
        <authorList>
            <person name="Naruki M."/>
            <person name="Watanabe A."/>
            <person name="Warashina T."/>
            <person name="Morita T."/>
            <person name="Arakawa K."/>
        </authorList>
    </citation>
    <scope>NUCLEOTIDE SEQUENCE [LARGE SCALE GENOMIC DNA]</scope>
    <source>
        <strain evidence="13 14">CS-K2</strain>
    </source>
</reference>
<comment type="similarity">
    <text evidence="2 11">Belongs to the class-II aminoacyl-tRNA synthetase family.</text>
</comment>
<dbReference type="SUPFAM" id="SSF109604">
    <property type="entry name" value="HD-domain/PDEase-like"/>
    <property type="match status" value="1"/>
</dbReference>
<dbReference type="PANTHER" id="PTHR30075">
    <property type="entry name" value="GLYCYL-TRNA SYNTHETASE"/>
    <property type="match status" value="1"/>
</dbReference>
<evidence type="ECO:0000256" key="3">
    <source>
        <dbReference type="ARBA" id="ARBA00011209"/>
    </source>
</evidence>
<dbReference type="KEGG" id="lto:RGQ30_07200"/>
<dbReference type="Pfam" id="PF02092">
    <property type="entry name" value="tRNA_synt_2f"/>
    <property type="match status" value="1"/>
</dbReference>
<evidence type="ECO:0000313" key="14">
    <source>
        <dbReference type="Proteomes" id="UP001329151"/>
    </source>
</evidence>
<evidence type="ECO:0000256" key="11">
    <source>
        <dbReference type="HAMAP-Rule" id="MF_00255"/>
    </source>
</evidence>
<evidence type="ECO:0000256" key="1">
    <source>
        <dbReference type="ARBA" id="ARBA00004496"/>
    </source>
</evidence>
<dbReference type="GO" id="GO:0006420">
    <property type="term" value="P:arginyl-tRNA aminoacylation"/>
    <property type="evidence" value="ECO:0007669"/>
    <property type="project" value="InterPro"/>
</dbReference>
<dbReference type="AlphaFoldDB" id="A0AA86IXU5"/>
<keyword evidence="14" id="KW-1185">Reference proteome</keyword>
<comment type="subcellular location">
    <subcellularLocation>
        <location evidence="1 11">Cytoplasm</location>
    </subcellularLocation>
</comment>
<dbReference type="PROSITE" id="PS50861">
    <property type="entry name" value="AA_TRNA_LIGASE_II_GLYAB"/>
    <property type="match status" value="1"/>
</dbReference>
<dbReference type="GO" id="GO:0006426">
    <property type="term" value="P:glycyl-tRNA aminoacylation"/>
    <property type="evidence" value="ECO:0007669"/>
    <property type="project" value="UniProtKB-UniRule"/>
</dbReference>
<keyword evidence="8 11" id="KW-0648">Protein biosynthesis</keyword>
<gene>
    <name evidence="11 13" type="primary">glyS</name>
    <name evidence="13" type="ORF">RGQ30_07200</name>
</gene>
<keyword evidence="7 11" id="KW-0067">ATP-binding</keyword>
<evidence type="ECO:0000256" key="5">
    <source>
        <dbReference type="ARBA" id="ARBA00022598"/>
    </source>
</evidence>
<dbReference type="Proteomes" id="UP001329151">
    <property type="component" value="Chromosome"/>
</dbReference>
<sequence>MNPTLLVELFTEELPPKALQTLGNAFSELMSKTLRDEGHLAENSVVESFASPRRLACRITQVAGFSPEKKIQERLLPVKIGLDANGQPTPPLQKKLDSLGLGLVNVDQLETINDGKQDVLHISRTQAGKALEESLNKALEVATTKLPIPKVMSYQRPDGSTVHFVRPAHRLTCLHGDKVVPAQVLGLESDRITLGHRFLSNGVVNIAHADTYEAQLETEGKVIASFEKRKAAIEQALAAQAAGDKVVQPADLVDEVCALVEWPVVYEAGFEKEFLEVPQECLILTMQANQKYFAITDQNGKMKNRFLLVSNLLTSTPALITTGNERVLRARLADAKFFFDQDRKKTLESRLPGLANVVYHNKLGTQKDRNGRLVELAAALAPVCGANVEQAKRAALLCKADLLTDMVGEFPELQGNMGEHYAHHDGEAAEVAQAIADHYSPRFAGDNLPRNPVGLAAALADKLETLVGIYSIGLVPTGDKDPFALRRHALGVIRMVIEKNLKLDLIEALTQASSLFTAFPDFKPSVEGIASFIQDRLRGYLKDQGYSTAEVESVLSQNPSQFADLPKRLEAVRAFSQLPESQALAAANKRITNILKKTDVASSDVNESLLQVDAEKALAAQVREVAPLATQAFDQGNYQQALLVLAPLKANVDAFFENVMVMDNDEALKNNRLALLKHMHGLMNRVADISQLAS</sequence>
<accession>A0AA86IXU5</accession>
<evidence type="ECO:0000313" key="13">
    <source>
        <dbReference type="EMBL" id="BET25219.1"/>
    </source>
</evidence>
<dbReference type="RefSeq" id="WP_130558280.1">
    <property type="nucleotide sequence ID" value="NZ_AP028947.1"/>
</dbReference>
<dbReference type="PANTHER" id="PTHR30075:SF2">
    <property type="entry name" value="GLYCINE--TRNA LIGASE, CHLOROPLASTIC_MITOCHONDRIAL 2"/>
    <property type="match status" value="1"/>
</dbReference>
<keyword evidence="4 11" id="KW-0963">Cytoplasm</keyword>
<evidence type="ECO:0000256" key="7">
    <source>
        <dbReference type="ARBA" id="ARBA00022840"/>
    </source>
</evidence>
<dbReference type="GO" id="GO:0005829">
    <property type="term" value="C:cytosol"/>
    <property type="evidence" value="ECO:0007669"/>
    <property type="project" value="TreeGrafter"/>
</dbReference>
<dbReference type="PRINTS" id="PR01045">
    <property type="entry name" value="TRNASYNTHGB"/>
</dbReference>
<dbReference type="NCBIfam" id="TIGR00211">
    <property type="entry name" value="glyS"/>
    <property type="match status" value="1"/>
</dbReference>
<dbReference type="Pfam" id="PF05746">
    <property type="entry name" value="DALR_1"/>
    <property type="match status" value="1"/>
</dbReference>
<dbReference type="GO" id="GO:0004814">
    <property type="term" value="F:arginine-tRNA ligase activity"/>
    <property type="evidence" value="ECO:0007669"/>
    <property type="project" value="InterPro"/>
</dbReference>
<evidence type="ECO:0000256" key="4">
    <source>
        <dbReference type="ARBA" id="ARBA00022490"/>
    </source>
</evidence>
<evidence type="ECO:0000256" key="10">
    <source>
        <dbReference type="ARBA" id="ARBA00047937"/>
    </source>
</evidence>
<dbReference type="InterPro" id="IPR015944">
    <property type="entry name" value="Gly-tRNA-synth_bsu"/>
</dbReference>
<comment type="catalytic activity">
    <reaction evidence="10 11">
        <text>tRNA(Gly) + glycine + ATP = glycyl-tRNA(Gly) + AMP + diphosphate</text>
        <dbReference type="Rhea" id="RHEA:16013"/>
        <dbReference type="Rhea" id="RHEA-COMP:9664"/>
        <dbReference type="Rhea" id="RHEA-COMP:9683"/>
        <dbReference type="ChEBI" id="CHEBI:30616"/>
        <dbReference type="ChEBI" id="CHEBI:33019"/>
        <dbReference type="ChEBI" id="CHEBI:57305"/>
        <dbReference type="ChEBI" id="CHEBI:78442"/>
        <dbReference type="ChEBI" id="CHEBI:78522"/>
        <dbReference type="ChEBI" id="CHEBI:456215"/>
        <dbReference type="EC" id="6.1.1.14"/>
    </reaction>
</comment>
<evidence type="ECO:0000259" key="12">
    <source>
        <dbReference type="Pfam" id="PF05746"/>
    </source>
</evidence>
<evidence type="ECO:0000256" key="9">
    <source>
        <dbReference type="ARBA" id="ARBA00023146"/>
    </source>
</evidence>
<dbReference type="GO" id="GO:0004820">
    <property type="term" value="F:glycine-tRNA ligase activity"/>
    <property type="evidence" value="ECO:0007669"/>
    <property type="project" value="UniProtKB-UniRule"/>
</dbReference>
<dbReference type="InterPro" id="IPR008909">
    <property type="entry name" value="DALR_anticod-bd"/>
</dbReference>